<comment type="caution">
    <text evidence="1">The sequence shown here is derived from an EMBL/GenBank/DDBJ whole genome shotgun (WGS) entry which is preliminary data.</text>
</comment>
<dbReference type="Proteomes" id="UP000238937">
    <property type="component" value="Unassembled WGS sequence"/>
</dbReference>
<dbReference type="EMBL" id="PVWO01000238">
    <property type="protein sequence ID" value="PSB54712.1"/>
    <property type="molecule type" value="Genomic_DNA"/>
</dbReference>
<gene>
    <name evidence="1" type="ORF">C7B77_17295</name>
</gene>
<evidence type="ECO:0000313" key="2">
    <source>
        <dbReference type="Proteomes" id="UP000238937"/>
    </source>
</evidence>
<sequence length="119" mass="13696">MSLADRPNDIWLATILVSKQEHQIEIVCSTEADAQFGYKFANTAIASLHSKGFTNITSYDFIRLKATYNTLLKRLPLVCDLRSLNLFFTDENYRMAILYGLIVEIKEFKTIEFILPILN</sequence>
<keyword evidence="2" id="KW-1185">Reference proteome</keyword>
<name>A0A2T1GBU0_9CYAN</name>
<organism evidence="1 2">
    <name type="scientific">Chamaesiphon polymorphus CCALA 037</name>
    <dbReference type="NCBI Taxonomy" id="2107692"/>
    <lineage>
        <taxon>Bacteria</taxon>
        <taxon>Bacillati</taxon>
        <taxon>Cyanobacteriota</taxon>
        <taxon>Cyanophyceae</taxon>
        <taxon>Gomontiellales</taxon>
        <taxon>Chamaesiphonaceae</taxon>
        <taxon>Chamaesiphon</taxon>
    </lineage>
</organism>
<dbReference type="AlphaFoldDB" id="A0A2T1GBU0"/>
<proteinExistence type="predicted"/>
<protein>
    <submittedName>
        <fullName evidence="1">Uncharacterized protein</fullName>
    </submittedName>
</protein>
<reference evidence="1 2" key="1">
    <citation type="submission" date="2018-03" db="EMBL/GenBank/DDBJ databases">
        <title>The ancient ancestry and fast evolution of plastids.</title>
        <authorList>
            <person name="Moore K.R."/>
            <person name="Magnabosco C."/>
            <person name="Momper L."/>
            <person name="Gold D.A."/>
            <person name="Bosak T."/>
            <person name="Fournier G.P."/>
        </authorList>
    </citation>
    <scope>NUCLEOTIDE SEQUENCE [LARGE SCALE GENOMIC DNA]</scope>
    <source>
        <strain evidence="1 2">CCALA 037</strain>
    </source>
</reference>
<evidence type="ECO:0000313" key="1">
    <source>
        <dbReference type="EMBL" id="PSB54712.1"/>
    </source>
</evidence>
<accession>A0A2T1GBU0</accession>